<dbReference type="GO" id="GO:0034628">
    <property type="term" value="P:'de novo' NAD+ biosynthetic process from L-aspartate"/>
    <property type="evidence" value="ECO:0007669"/>
    <property type="project" value="TreeGrafter"/>
</dbReference>
<evidence type="ECO:0000256" key="10">
    <source>
        <dbReference type="NCBIfam" id="TIGR00550"/>
    </source>
</evidence>
<dbReference type="SUPFAM" id="SSF142754">
    <property type="entry name" value="NadA-like"/>
    <property type="match status" value="1"/>
</dbReference>
<keyword evidence="12" id="KW-1185">Reference proteome</keyword>
<evidence type="ECO:0000256" key="8">
    <source>
        <dbReference type="ARBA" id="ARBA00023004"/>
    </source>
</evidence>
<keyword evidence="7" id="KW-0479">Metal-binding</keyword>
<dbReference type="GO" id="GO:0046872">
    <property type="term" value="F:metal ion binding"/>
    <property type="evidence" value="ECO:0007669"/>
    <property type="project" value="UniProtKB-KW"/>
</dbReference>
<dbReference type="GO" id="GO:0051539">
    <property type="term" value="F:4 iron, 4 sulfur cluster binding"/>
    <property type="evidence" value="ECO:0007669"/>
    <property type="project" value="UniProtKB-KW"/>
</dbReference>
<dbReference type="NCBIfam" id="TIGR00550">
    <property type="entry name" value="nadA"/>
    <property type="match status" value="1"/>
</dbReference>
<dbReference type="PANTHER" id="PTHR30573:SF0">
    <property type="entry name" value="QUINOLINATE SYNTHASE, CHLOROPLASTIC"/>
    <property type="match status" value="1"/>
</dbReference>
<dbReference type="Proteomes" id="UP000324209">
    <property type="component" value="Chromosome"/>
</dbReference>
<evidence type="ECO:0000313" key="11">
    <source>
        <dbReference type="EMBL" id="QEN07374.1"/>
    </source>
</evidence>
<keyword evidence="8" id="KW-0408">Iron</keyword>
<dbReference type="Gene3D" id="3.40.50.10800">
    <property type="entry name" value="NadA-like"/>
    <property type="match status" value="3"/>
</dbReference>
<dbReference type="RefSeq" id="WP_149485455.1">
    <property type="nucleotide sequence ID" value="NZ_CP036150.1"/>
</dbReference>
<evidence type="ECO:0000256" key="6">
    <source>
        <dbReference type="ARBA" id="ARBA00022679"/>
    </source>
</evidence>
<comment type="cofactor">
    <cofactor evidence="1">
        <name>[4Fe-4S] cluster</name>
        <dbReference type="ChEBI" id="CHEBI:49883"/>
    </cofactor>
</comment>
<evidence type="ECO:0000256" key="9">
    <source>
        <dbReference type="ARBA" id="ARBA00023014"/>
    </source>
</evidence>
<dbReference type="InterPro" id="IPR036094">
    <property type="entry name" value="NadA_sf"/>
</dbReference>
<gene>
    <name evidence="11" type="primary">nadA</name>
    <name evidence="11" type="ORF">EXM22_04980</name>
</gene>
<dbReference type="EMBL" id="CP036150">
    <property type="protein sequence ID" value="QEN07374.1"/>
    <property type="molecule type" value="Genomic_DNA"/>
</dbReference>
<dbReference type="PANTHER" id="PTHR30573">
    <property type="entry name" value="QUINOLINATE SYNTHETASE A"/>
    <property type="match status" value="1"/>
</dbReference>
<sequence>MMTVDSLYEKLKMIQFGEMPEDNLRSICEHYLPKVNEIEELKKQTNTIILAHSYVKSNIIYSVSDYVGDSYELSKNARDAKEKRIVFAAVRFMGETAKILSPDKDVLIPGTDPACSLADSITGEDVRQLKQKFPDYAFLCYINTNADVKAECDACVTSSNVYNIVEKYPSDKIYFVPDRLMGQNVIDEMQKRGVKKDIKVWDGTCYVHEEYDPSLVDALREQYDDLTVMVHPECGPSVLEKADFVGSTSQLYDFVKQRKDGHFLMLTECGLISRIEAELPGRKFVGSCSLCKYMKSNTLDGILRVLKSPVPADYVHIDAEVQDRALNCINRMFEIAES</sequence>
<dbReference type="UniPathway" id="UPA00253">
    <property type="reaction ID" value="UER00327"/>
</dbReference>
<organism evidence="11 12">
    <name type="scientific">Oceanispirochaeta crateris</name>
    <dbReference type="NCBI Taxonomy" id="2518645"/>
    <lineage>
        <taxon>Bacteria</taxon>
        <taxon>Pseudomonadati</taxon>
        <taxon>Spirochaetota</taxon>
        <taxon>Spirochaetia</taxon>
        <taxon>Spirochaetales</taxon>
        <taxon>Spirochaetaceae</taxon>
        <taxon>Oceanispirochaeta</taxon>
    </lineage>
</organism>
<dbReference type="GO" id="GO:0008987">
    <property type="term" value="F:quinolinate synthetase A activity"/>
    <property type="evidence" value="ECO:0007669"/>
    <property type="project" value="UniProtKB-UniRule"/>
</dbReference>
<proteinExistence type="predicted"/>
<evidence type="ECO:0000256" key="7">
    <source>
        <dbReference type="ARBA" id="ARBA00022723"/>
    </source>
</evidence>
<accession>A0A5C1QL88</accession>
<dbReference type="NCBIfam" id="NF006878">
    <property type="entry name" value="PRK09375.1-2"/>
    <property type="match status" value="1"/>
</dbReference>
<evidence type="ECO:0000256" key="3">
    <source>
        <dbReference type="ARBA" id="ARBA00012669"/>
    </source>
</evidence>
<evidence type="ECO:0000256" key="2">
    <source>
        <dbReference type="ARBA" id="ARBA00005065"/>
    </source>
</evidence>
<evidence type="ECO:0000256" key="1">
    <source>
        <dbReference type="ARBA" id="ARBA00001966"/>
    </source>
</evidence>
<protein>
    <recommendedName>
        <fullName evidence="3 10">Quinolinate synthase</fullName>
        <ecNumber evidence="3 10">2.5.1.72</ecNumber>
    </recommendedName>
</protein>
<evidence type="ECO:0000256" key="4">
    <source>
        <dbReference type="ARBA" id="ARBA00022485"/>
    </source>
</evidence>
<keyword evidence="4" id="KW-0004">4Fe-4S</keyword>
<keyword evidence="5" id="KW-0662">Pyridine nucleotide biosynthesis</keyword>
<dbReference type="AlphaFoldDB" id="A0A5C1QL88"/>
<reference evidence="11 12" key="1">
    <citation type="submission" date="2019-02" db="EMBL/GenBank/DDBJ databases">
        <title>Complete Genome Sequence and Methylome Analysis of free living Spirochaetas.</title>
        <authorList>
            <person name="Fomenkov A."/>
            <person name="Dubinina G."/>
            <person name="Leshcheva N."/>
            <person name="Mikheeva N."/>
            <person name="Grabovich M."/>
            <person name="Vincze T."/>
            <person name="Roberts R.J."/>
        </authorList>
    </citation>
    <scope>NUCLEOTIDE SEQUENCE [LARGE SCALE GENOMIC DNA]</scope>
    <source>
        <strain evidence="11 12">K2</strain>
    </source>
</reference>
<evidence type="ECO:0000256" key="5">
    <source>
        <dbReference type="ARBA" id="ARBA00022642"/>
    </source>
</evidence>
<evidence type="ECO:0000313" key="12">
    <source>
        <dbReference type="Proteomes" id="UP000324209"/>
    </source>
</evidence>
<dbReference type="OrthoDB" id="9801204at2"/>
<name>A0A5C1QL88_9SPIO</name>
<dbReference type="Pfam" id="PF02445">
    <property type="entry name" value="NadA"/>
    <property type="match status" value="1"/>
</dbReference>
<dbReference type="EC" id="2.5.1.72" evidence="3 10"/>
<dbReference type="GO" id="GO:0005829">
    <property type="term" value="C:cytosol"/>
    <property type="evidence" value="ECO:0007669"/>
    <property type="project" value="TreeGrafter"/>
</dbReference>
<dbReference type="KEGG" id="ock:EXM22_04980"/>
<comment type="pathway">
    <text evidence="2">Cofactor biosynthesis; NAD(+) biosynthesis; quinolinate from iminoaspartate: step 1/1.</text>
</comment>
<keyword evidence="6" id="KW-0808">Transferase</keyword>
<keyword evidence="9" id="KW-0411">Iron-sulfur</keyword>
<dbReference type="InterPro" id="IPR003473">
    <property type="entry name" value="NadA"/>
</dbReference>